<dbReference type="Proteomes" id="UP000076761">
    <property type="component" value="Unassembled WGS sequence"/>
</dbReference>
<gene>
    <name evidence="2" type="ORF">NEOLEDRAFT_1122878</name>
</gene>
<dbReference type="Pfam" id="PF20236">
    <property type="entry name" value="DUF6593"/>
    <property type="match status" value="1"/>
</dbReference>
<dbReference type="EMBL" id="KV425622">
    <property type="protein sequence ID" value="KZT20311.1"/>
    <property type="molecule type" value="Genomic_DNA"/>
</dbReference>
<evidence type="ECO:0000313" key="2">
    <source>
        <dbReference type="EMBL" id="KZT20311.1"/>
    </source>
</evidence>
<proteinExistence type="predicted"/>
<sequence length="177" mass="20411">MTEKLSFTATSLQNVIISNESDSIYYEVKTWESDAGLTKVQRLNPKTQLYDLVAEFENTNGRPVAVRIHGQDTVRVEEFLKMENVERSRWGTWDGKVSFVGMDEKEYTWSNKDGVLQLTKEGSEKPVAIFRTYQRWMYLLTVSELPSMDVEQEALDTLDTLIVSFIVTEGTRRGSFF</sequence>
<reference evidence="2 3" key="1">
    <citation type="journal article" date="2016" name="Mol. Biol. Evol.">
        <title>Comparative Genomics of Early-Diverging Mushroom-Forming Fungi Provides Insights into the Origins of Lignocellulose Decay Capabilities.</title>
        <authorList>
            <person name="Nagy L.G."/>
            <person name="Riley R."/>
            <person name="Tritt A."/>
            <person name="Adam C."/>
            <person name="Daum C."/>
            <person name="Floudas D."/>
            <person name="Sun H."/>
            <person name="Yadav J.S."/>
            <person name="Pangilinan J."/>
            <person name="Larsson K.H."/>
            <person name="Matsuura K."/>
            <person name="Barry K."/>
            <person name="Labutti K."/>
            <person name="Kuo R."/>
            <person name="Ohm R.A."/>
            <person name="Bhattacharya S.S."/>
            <person name="Shirouzu T."/>
            <person name="Yoshinaga Y."/>
            <person name="Martin F.M."/>
            <person name="Grigoriev I.V."/>
            <person name="Hibbett D.S."/>
        </authorList>
    </citation>
    <scope>NUCLEOTIDE SEQUENCE [LARGE SCALE GENOMIC DNA]</scope>
    <source>
        <strain evidence="2 3">HHB14362 ss-1</strain>
    </source>
</reference>
<dbReference type="AlphaFoldDB" id="A0A165NZ40"/>
<evidence type="ECO:0000313" key="3">
    <source>
        <dbReference type="Proteomes" id="UP000076761"/>
    </source>
</evidence>
<keyword evidence="3" id="KW-1185">Reference proteome</keyword>
<protein>
    <recommendedName>
        <fullName evidence="1">DUF6593 domain-containing protein</fullName>
    </recommendedName>
</protein>
<organism evidence="2 3">
    <name type="scientific">Neolentinus lepideus HHB14362 ss-1</name>
    <dbReference type="NCBI Taxonomy" id="1314782"/>
    <lineage>
        <taxon>Eukaryota</taxon>
        <taxon>Fungi</taxon>
        <taxon>Dikarya</taxon>
        <taxon>Basidiomycota</taxon>
        <taxon>Agaricomycotina</taxon>
        <taxon>Agaricomycetes</taxon>
        <taxon>Gloeophyllales</taxon>
        <taxon>Gloeophyllaceae</taxon>
        <taxon>Neolentinus</taxon>
    </lineage>
</organism>
<name>A0A165NZ40_9AGAM</name>
<feature type="domain" description="DUF6593" evidence="1">
    <location>
        <begin position="11"/>
        <end position="173"/>
    </location>
</feature>
<dbReference type="InterPro" id="IPR046528">
    <property type="entry name" value="DUF6593"/>
</dbReference>
<accession>A0A165NZ40</accession>
<evidence type="ECO:0000259" key="1">
    <source>
        <dbReference type="Pfam" id="PF20236"/>
    </source>
</evidence>
<dbReference type="InParanoid" id="A0A165NZ40"/>
<dbReference type="OrthoDB" id="3185381at2759"/>